<dbReference type="PANTHER" id="PTHR31319:SF97">
    <property type="entry name" value="CCT DOMAIN-CONTAINING PROTEIN"/>
    <property type="match status" value="1"/>
</dbReference>
<evidence type="ECO:0000256" key="1">
    <source>
        <dbReference type="ARBA" id="ARBA00004123"/>
    </source>
</evidence>
<evidence type="ECO:0000313" key="6">
    <source>
        <dbReference type="EMBL" id="KAK6140332.1"/>
    </source>
</evidence>
<evidence type="ECO:0000259" key="5">
    <source>
        <dbReference type="PROSITE" id="PS51017"/>
    </source>
</evidence>
<dbReference type="InterPro" id="IPR045281">
    <property type="entry name" value="CONSTANS-like"/>
</dbReference>
<feature type="domain" description="CCT" evidence="5">
    <location>
        <begin position="103"/>
        <end position="145"/>
    </location>
</feature>
<sequence>MENQPSSNHDESSVKQLVVDAPHCVSTNVLGGPLDGNPRNCSLNRSASGSNHGSNGQNGSSTAINAAGNNAESDVGQAGKSGSGDASGSGSGNKVDEIKFAQREAALIKFRLKRKERCFKKKVRYQNRKKLAEQRPRVRGQFVKQTGTDSSNRSGDE</sequence>
<gene>
    <name evidence="6" type="ORF">DH2020_025927</name>
</gene>
<evidence type="ECO:0000256" key="2">
    <source>
        <dbReference type="ARBA" id="ARBA00023242"/>
    </source>
</evidence>
<protein>
    <recommendedName>
        <fullName evidence="5">CCT domain-containing protein</fullName>
    </recommendedName>
</protein>
<proteinExistence type="predicted"/>
<evidence type="ECO:0000256" key="3">
    <source>
        <dbReference type="PROSITE-ProRule" id="PRU00357"/>
    </source>
</evidence>
<reference evidence="6 7" key="1">
    <citation type="journal article" date="2021" name="Comput. Struct. Biotechnol. J.">
        <title>De novo genome assembly of the potent medicinal plant Rehmannia glutinosa using nanopore technology.</title>
        <authorList>
            <person name="Ma L."/>
            <person name="Dong C."/>
            <person name="Song C."/>
            <person name="Wang X."/>
            <person name="Zheng X."/>
            <person name="Niu Y."/>
            <person name="Chen S."/>
            <person name="Feng W."/>
        </authorList>
    </citation>
    <scope>NUCLEOTIDE SEQUENCE [LARGE SCALE GENOMIC DNA]</scope>
    <source>
        <strain evidence="6">DH-2019</strain>
    </source>
</reference>
<comment type="subcellular location">
    <subcellularLocation>
        <location evidence="1 3">Nucleus</location>
    </subcellularLocation>
</comment>
<dbReference type="EMBL" id="JABTTQ020000343">
    <property type="protein sequence ID" value="KAK6140332.1"/>
    <property type="molecule type" value="Genomic_DNA"/>
</dbReference>
<feature type="region of interest" description="Disordered" evidence="4">
    <location>
        <begin position="1"/>
        <end position="20"/>
    </location>
</feature>
<evidence type="ECO:0000256" key="4">
    <source>
        <dbReference type="SAM" id="MobiDB-lite"/>
    </source>
</evidence>
<keyword evidence="7" id="KW-1185">Reference proteome</keyword>
<organism evidence="6 7">
    <name type="scientific">Rehmannia glutinosa</name>
    <name type="common">Chinese foxglove</name>
    <dbReference type="NCBI Taxonomy" id="99300"/>
    <lineage>
        <taxon>Eukaryota</taxon>
        <taxon>Viridiplantae</taxon>
        <taxon>Streptophyta</taxon>
        <taxon>Embryophyta</taxon>
        <taxon>Tracheophyta</taxon>
        <taxon>Spermatophyta</taxon>
        <taxon>Magnoliopsida</taxon>
        <taxon>eudicotyledons</taxon>
        <taxon>Gunneridae</taxon>
        <taxon>Pentapetalae</taxon>
        <taxon>asterids</taxon>
        <taxon>lamiids</taxon>
        <taxon>Lamiales</taxon>
        <taxon>Orobanchaceae</taxon>
        <taxon>Rehmannieae</taxon>
        <taxon>Rehmannia</taxon>
    </lineage>
</organism>
<feature type="region of interest" description="Disordered" evidence="4">
    <location>
        <begin position="129"/>
        <end position="157"/>
    </location>
</feature>
<dbReference type="Pfam" id="PF06203">
    <property type="entry name" value="CCT"/>
    <property type="match status" value="1"/>
</dbReference>
<feature type="compositionally biased region" description="Polar residues" evidence="4">
    <location>
        <begin position="143"/>
        <end position="157"/>
    </location>
</feature>
<dbReference type="Proteomes" id="UP001318860">
    <property type="component" value="Unassembled WGS sequence"/>
</dbReference>
<evidence type="ECO:0000313" key="7">
    <source>
        <dbReference type="Proteomes" id="UP001318860"/>
    </source>
</evidence>
<comment type="caution">
    <text evidence="6">The sequence shown here is derived from an EMBL/GenBank/DDBJ whole genome shotgun (WGS) entry which is preliminary data.</text>
</comment>
<feature type="compositionally biased region" description="Polar residues" evidence="4">
    <location>
        <begin position="62"/>
        <end position="72"/>
    </location>
</feature>
<dbReference type="PANTHER" id="PTHR31319">
    <property type="entry name" value="ZINC FINGER PROTEIN CONSTANS-LIKE 4"/>
    <property type="match status" value="1"/>
</dbReference>
<feature type="region of interest" description="Disordered" evidence="4">
    <location>
        <begin position="26"/>
        <end position="94"/>
    </location>
</feature>
<dbReference type="PROSITE" id="PS51017">
    <property type="entry name" value="CCT"/>
    <property type="match status" value="1"/>
</dbReference>
<feature type="compositionally biased region" description="Low complexity" evidence="4">
    <location>
        <begin position="44"/>
        <end position="61"/>
    </location>
</feature>
<feature type="compositionally biased region" description="Gly residues" evidence="4">
    <location>
        <begin position="79"/>
        <end position="91"/>
    </location>
</feature>
<keyword evidence="2 3" id="KW-0539">Nucleus</keyword>
<dbReference type="InterPro" id="IPR010402">
    <property type="entry name" value="CCT_domain"/>
</dbReference>
<name>A0ABR0VZA4_REHGL</name>
<accession>A0ABR0VZA4</accession>